<proteinExistence type="predicted"/>
<dbReference type="EMBL" id="LAZR01000322">
    <property type="protein sequence ID" value="KKN74683.1"/>
    <property type="molecule type" value="Genomic_DNA"/>
</dbReference>
<protein>
    <submittedName>
        <fullName evidence="1">Uncharacterized protein</fullName>
    </submittedName>
</protein>
<organism evidence="1">
    <name type="scientific">marine sediment metagenome</name>
    <dbReference type="NCBI Taxonomy" id="412755"/>
    <lineage>
        <taxon>unclassified sequences</taxon>
        <taxon>metagenomes</taxon>
        <taxon>ecological metagenomes</taxon>
    </lineage>
</organism>
<dbReference type="AlphaFoldDB" id="A0A0F9W9B9"/>
<name>A0A0F9W9B9_9ZZZZ</name>
<comment type="caution">
    <text evidence="1">The sequence shown here is derived from an EMBL/GenBank/DDBJ whole genome shotgun (WGS) entry which is preliminary data.</text>
</comment>
<evidence type="ECO:0000313" key="1">
    <source>
        <dbReference type="EMBL" id="KKN74683.1"/>
    </source>
</evidence>
<gene>
    <name evidence="1" type="ORF">LCGC14_0388850</name>
</gene>
<sequence length="94" mass="11057">MKNHFESAECFEAYATVDACYYIIAQMEAQMNKQRSGIEKAIDDATGYSKAQKLLNFKISDWKLWMNGKHFQKRNGKQCCKRHLMKCLTLVIQW</sequence>
<reference evidence="1" key="1">
    <citation type="journal article" date="2015" name="Nature">
        <title>Complex archaea that bridge the gap between prokaryotes and eukaryotes.</title>
        <authorList>
            <person name="Spang A."/>
            <person name="Saw J.H."/>
            <person name="Jorgensen S.L."/>
            <person name="Zaremba-Niedzwiedzka K."/>
            <person name="Martijn J."/>
            <person name="Lind A.E."/>
            <person name="van Eijk R."/>
            <person name="Schleper C."/>
            <person name="Guy L."/>
            <person name="Ettema T.J."/>
        </authorList>
    </citation>
    <scope>NUCLEOTIDE SEQUENCE</scope>
</reference>
<accession>A0A0F9W9B9</accession>